<accession>A0A7X0RJK8</accession>
<gene>
    <name evidence="1" type="ORF">H5V45_14215</name>
</gene>
<dbReference type="InterPro" id="IPR012675">
    <property type="entry name" value="Beta-grasp_dom_sf"/>
</dbReference>
<dbReference type="Gene3D" id="3.10.20.30">
    <property type="match status" value="1"/>
</dbReference>
<name>A0A7X0RJK8_9ACTN</name>
<protein>
    <submittedName>
        <fullName evidence="1">MoaD/ThiS family protein</fullName>
    </submittedName>
</protein>
<dbReference type="SUPFAM" id="SSF54285">
    <property type="entry name" value="MoaD/ThiS"/>
    <property type="match status" value="1"/>
</dbReference>
<proteinExistence type="predicted"/>
<evidence type="ECO:0000313" key="1">
    <source>
        <dbReference type="EMBL" id="MBB6628475.1"/>
    </source>
</evidence>
<comment type="caution">
    <text evidence="1">The sequence shown here is derived from an EMBL/GenBank/DDBJ whole genome shotgun (WGS) entry which is preliminary data.</text>
</comment>
<dbReference type="Proteomes" id="UP000523955">
    <property type="component" value="Unassembled WGS sequence"/>
</dbReference>
<reference evidence="1 2" key="1">
    <citation type="submission" date="2020-08" db="EMBL/GenBank/DDBJ databases">
        <authorList>
            <person name="Seo M.-J."/>
        </authorList>
    </citation>
    <scope>NUCLEOTIDE SEQUENCE [LARGE SCALE GENOMIC DNA]</scope>
    <source>
        <strain evidence="1 2">KIGAM211</strain>
    </source>
</reference>
<dbReference type="AlphaFoldDB" id="A0A7X0RJK8"/>
<evidence type="ECO:0000313" key="2">
    <source>
        <dbReference type="Proteomes" id="UP000523955"/>
    </source>
</evidence>
<sequence length="100" mass="10202">MSLDAPGTGPDETRVIRVHYWAAAKSAAGVAGDDLPVDGPISLTEVLRRAVALHPGTRLGAVLGSCSTLLGDRPVSAEDPDEVLVPVGSTIEFLPPFAGG</sequence>
<dbReference type="CDD" id="cd17040">
    <property type="entry name" value="Ubl_MoaD_like"/>
    <property type="match status" value="1"/>
</dbReference>
<keyword evidence="2" id="KW-1185">Reference proteome</keyword>
<dbReference type="InterPro" id="IPR016155">
    <property type="entry name" value="Mopterin_synth/thiamin_S_b"/>
</dbReference>
<dbReference type="EMBL" id="JACKXE010000001">
    <property type="protein sequence ID" value="MBB6628475.1"/>
    <property type="molecule type" value="Genomic_DNA"/>
</dbReference>
<dbReference type="RefSeq" id="WP_185253528.1">
    <property type="nucleotide sequence ID" value="NZ_JACKXE010000001.1"/>
</dbReference>
<organism evidence="1 2">
    <name type="scientific">Nocardioides luti</name>
    <dbReference type="NCBI Taxonomy" id="2761101"/>
    <lineage>
        <taxon>Bacteria</taxon>
        <taxon>Bacillati</taxon>
        <taxon>Actinomycetota</taxon>
        <taxon>Actinomycetes</taxon>
        <taxon>Propionibacteriales</taxon>
        <taxon>Nocardioidaceae</taxon>
        <taxon>Nocardioides</taxon>
    </lineage>
</organism>